<dbReference type="KEGG" id="pbh:AAW51_4028"/>
<name>A0A0G3BMN4_9BURK</name>
<dbReference type="EMBL" id="CP011371">
    <property type="protein sequence ID" value="AKJ30719.1"/>
    <property type="molecule type" value="Genomic_DNA"/>
</dbReference>
<sequence length="73" mass="7934">MLGAGIALLWPSLAEHAVALLVVGSLVHATGMGLKHRLQLDQAQPRWSRWLVALCWVALAVLAATLAWHIGFR</sequence>
<keyword evidence="1" id="KW-1133">Transmembrane helix</keyword>
<dbReference type="OrthoDB" id="8906974at2"/>
<dbReference type="AlphaFoldDB" id="A0A0G3BMN4"/>
<reference evidence="2 3" key="1">
    <citation type="submission" date="2015-05" db="EMBL/GenBank/DDBJ databases">
        <authorList>
            <person name="Tang B."/>
            <person name="Yu Y."/>
        </authorList>
    </citation>
    <scope>NUCLEOTIDE SEQUENCE [LARGE SCALE GENOMIC DNA]</scope>
    <source>
        <strain evidence="2 3">DSM 7029</strain>
    </source>
</reference>
<evidence type="ECO:0000313" key="2">
    <source>
        <dbReference type="EMBL" id="AKJ30719.1"/>
    </source>
</evidence>
<evidence type="ECO:0000313" key="3">
    <source>
        <dbReference type="Proteomes" id="UP000035352"/>
    </source>
</evidence>
<dbReference type="STRING" id="413882.AAW51_4028"/>
<feature type="transmembrane region" description="Helical" evidence="1">
    <location>
        <begin position="6"/>
        <end position="29"/>
    </location>
</feature>
<accession>A0A0G3BMN4</accession>
<evidence type="ECO:0000256" key="1">
    <source>
        <dbReference type="SAM" id="Phobius"/>
    </source>
</evidence>
<keyword evidence="3" id="KW-1185">Reference proteome</keyword>
<feature type="transmembrane region" description="Helical" evidence="1">
    <location>
        <begin position="50"/>
        <end position="70"/>
    </location>
</feature>
<protein>
    <submittedName>
        <fullName evidence="2">Uncharacterized protein</fullName>
    </submittedName>
</protein>
<dbReference type="RefSeq" id="WP_047196029.1">
    <property type="nucleotide sequence ID" value="NZ_CP011371.1"/>
</dbReference>
<organism evidence="2 3">
    <name type="scientific">Caldimonas brevitalea</name>
    <dbReference type="NCBI Taxonomy" id="413882"/>
    <lineage>
        <taxon>Bacteria</taxon>
        <taxon>Pseudomonadati</taxon>
        <taxon>Pseudomonadota</taxon>
        <taxon>Betaproteobacteria</taxon>
        <taxon>Burkholderiales</taxon>
        <taxon>Sphaerotilaceae</taxon>
        <taxon>Caldimonas</taxon>
    </lineage>
</organism>
<keyword evidence="1" id="KW-0812">Transmembrane</keyword>
<gene>
    <name evidence="2" type="ORF">AAW51_4028</name>
</gene>
<proteinExistence type="predicted"/>
<keyword evidence="1" id="KW-0472">Membrane</keyword>
<dbReference type="Proteomes" id="UP000035352">
    <property type="component" value="Chromosome"/>
</dbReference>